<reference evidence="11" key="1">
    <citation type="submission" date="2016-10" db="EMBL/GenBank/DDBJ databases">
        <authorList>
            <person name="Varghese N."/>
            <person name="Submissions S."/>
        </authorList>
    </citation>
    <scope>NUCLEOTIDE SEQUENCE [LARGE SCALE GENOMIC DNA]</scope>
    <source>
        <strain evidence="11">CGMCC 4.6609</strain>
    </source>
</reference>
<dbReference type="InterPro" id="IPR036736">
    <property type="entry name" value="ACP-like_sf"/>
</dbReference>
<dbReference type="Pfam" id="PF08242">
    <property type="entry name" value="Methyltransf_12"/>
    <property type="match status" value="1"/>
</dbReference>
<dbReference type="InterPro" id="IPR057737">
    <property type="entry name" value="Condensation_MtbB-like"/>
</dbReference>
<dbReference type="Gene3D" id="3.40.50.980">
    <property type="match status" value="2"/>
</dbReference>
<dbReference type="GO" id="GO:0009403">
    <property type="term" value="P:toxin biosynthetic process"/>
    <property type="evidence" value="ECO:0007669"/>
    <property type="project" value="UniProtKB-ARBA"/>
</dbReference>
<dbReference type="Gene3D" id="3.30.300.30">
    <property type="match status" value="2"/>
</dbReference>
<dbReference type="RefSeq" id="WP_090102045.1">
    <property type="nucleotide sequence ID" value="NZ_FNIX01000015.1"/>
</dbReference>
<dbReference type="Gene3D" id="3.40.50.150">
    <property type="entry name" value="Vaccinia Virus protein VP39"/>
    <property type="match status" value="1"/>
</dbReference>
<dbReference type="GO" id="GO:0016874">
    <property type="term" value="F:ligase activity"/>
    <property type="evidence" value="ECO:0007669"/>
    <property type="project" value="UniProtKB-KW"/>
</dbReference>
<name>A0A1H0VP43_9PSEU</name>
<dbReference type="Gene3D" id="2.30.38.10">
    <property type="entry name" value="Luciferase, Domain 3"/>
    <property type="match status" value="1"/>
</dbReference>
<dbReference type="InterPro" id="IPR029058">
    <property type="entry name" value="AB_hydrolase_fold"/>
</dbReference>
<keyword evidence="7" id="KW-0436">Ligase</keyword>
<dbReference type="InterPro" id="IPR020845">
    <property type="entry name" value="AMP-binding_CS"/>
</dbReference>
<dbReference type="FunFam" id="3.40.50.12780:FF:000012">
    <property type="entry name" value="Non-ribosomal peptide synthetase"/>
    <property type="match status" value="1"/>
</dbReference>
<dbReference type="InterPro" id="IPR045851">
    <property type="entry name" value="AMP-bd_C_sf"/>
</dbReference>
<evidence type="ECO:0000259" key="9">
    <source>
        <dbReference type="PROSITE" id="PS50075"/>
    </source>
</evidence>
<evidence type="ECO:0000256" key="3">
    <source>
        <dbReference type="ARBA" id="ARBA00007380"/>
    </source>
</evidence>
<evidence type="ECO:0000256" key="7">
    <source>
        <dbReference type="ARBA" id="ARBA00022598"/>
    </source>
</evidence>
<dbReference type="InterPro" id="IPR041464">
    <property type="entry name" value="TubC_N"/>
</dbReference>
<evidence type="ECO:0000256" key="1">
    <source>
        <dbReference type="ARBA" id="ARBA00001957"/>
    </source>
</evidence>
<dbReference type="Pfam" id="PF00975">
    <property type="entry name" value="Thioesterase"/>
    <property type="match status" value="1"/>
</dbReference>
<proteinExistence type="inferred from homology"/>
<keyword evidence="5" id="KW-0596">Phosphopantetheine</keyword>
<dbReference type="InterPro" id="IPR023213">
    <property type="entry name" value="CAT-like_dom_sf"/>
</dbReference>
<dbReference type="Pfam" id="PF18563">
    <property type="entry name" value="TubC_N"/>
    <property type="match status" value="1"/>
</dbReference>
<dbReference type="SUPFAM" id="SSF53474">
    <property type="entry name" value="alpha/beta-Hydrolases"/>
    <property type="match status" value="1"/>
</dbReference>
<dbReference type="GO" id="GO:0005737">
    <property type="term" value="C:cytoplasm"/>
    <property type="evidence" value="ECO:0007669"/>
    <property type="project" value="TreeGrafter"/>
</dbReference>
<dbReference type="PROSITE" id="PS50075">
    <property type="entry name" value="CARRIER"/>
    <property type="match status" value="1"/>
</dbReference>
<dbReference type="Proteomes" id="UP000199691">
    <property type="component" value="Unassembled WGS sequence"/>
</dbReference>
<dbReference type="SUPFAM" id="SSF47336">
    <property type="entry name" value="ACP-like"/>
    <property type="match status" value="1"/>
</dbReference>
<dbReference type="FunFam" id="3.30.559.30:FF:000006">
    <property type="entry name" value="Yersiniabactin polyketide/non-ribosomal peptide synthetase"/>
    <property type="match status" value="1"/>
</dbReference>
<evidence type="ECO:0000256" key="2">
    <source>
        <dbReference type="ARBA" id="ARBA00005102"/>
    </source>
</evidence>
<dbReference type="OrthoDB" id="2472181at2"/>
<dbReference type="CDD" id="cd02440">
    <property type="entry name" value="AdoMet_MTases"/>
    <property type="match status" value="1"/>
</dbReference>
<protein>
    <recommendedName>
        <fullName evidence="4">Phenyloxazoline synthase MbtB</fullName>
    </recommendedName>
    <alternativeName>
        <fullName evidence="8">Mycobactin synthetase protein B</fullName>
    </alternativeName>
</protein>
<evidence type="ECO:0000256" key="5">
    <source>
        <dbReference type="ARBA" id="ARBA00022450"/>
    </source>
</evidence>
<keyword evidence="11" id="KW-1185">Reference proteome</keyword>
<evidence type="ECO:0000256" key="8">
    <source>
        <dbReference type="ARBA" id="ARBA00033440"/>
    </source>
</evidence>
<organism evidence="10 11">
    <name type="scientific">Lentzea jiangxiensis</name>
    <dbReference type="NCBI Taxonomy" id="641025"/>
    <lineage>
        <taxon>Bacteria</taxon>
        <taxon>Bacillati</taxon>
        <taxon>Actinomycetota</taxon>
        <taxon>Actinomycetes</taxon>
        <taxon>Pseudonocardiales</taxon>
        <taxon>Pseudonocardiaceae</taxon>
        <taxon>Lentzea</taxon>
    </lineage>
</organism>
<dbReference type="Pfam" id="PF00501">
    <property type="entry name" value="AMP-binding"/>
    <property type="match status" value="1"/>
</dbReference>
<dbReference type="FunFam" id="1.10.1200.10:FF:000016">
    <property type="entry name" value="Non-ribosomal peptide synthase"/>
    <property type="match status" value="1"/>
</dbReference>
<dbReference type="InterPro" id="IPR000873">
    <property type="entry name" value="AMP-dep_synth/lig_dom"/>
</dbReference>
<sequence>MNITELLTELECLGVRLWADEGRLRFRAPRGVLTEERRTALREHKTEVLRFVERESALPRIEPDPAGRHDPFPLTPVQSAYLLGRHPAYPYGGAACTSYLEVEFSAVEPERVEEAWNELVVRHDMLRAVVHGDGYQLVLPEVDHYRIPVTDLRGAPPERVQAHLDACRDELTGRLGDTAAWPLFALRATRADDVTIVHLAVELLTVDAASLQALLAELAELVHGGPAVSARPRITFRDYVLAERKLRDTPRYQRDRKYWLDRIEDLPPAPVLPLSEQCAPAGPVRFDRSHRWLTDVELTGLRERARRHGVTVSATVLAAYAEVIGRWSRHRRFTLNLPLSGRWPLHEEVDALVGDFSSVGLLAVDLDTADTFAERVHAISARLFDDLDHRLFTGVDVLGELTREAGSPVLMPVVFTSTAGLATGPSVRVRRGLTQTPQVWIDCQVAEYDGGLVLGWDVRRGVLADGVAEDAFEAFSGLISALATDDDAWTDRCPVGLPAAQRRRRELVNDTAADRPARLLHEPVFACATAHPDEVAVVSGDTVMTFGELAARATDLAGRLHASGCAPGERVAVVMDKGPEQVVAVLGVLAASAVYLPIDAGQPVARRDRVLHDAGVRFAVTRPGDDVARDLPVHALVIDLTGEPVGGTAPAVRAVPSDPAYVVYTSGSTGDPKGVVVSHRAAANTIDDINRRFAIGPADRVLGIAGLGFDLSVWDIFGVLGAGGGLVLPDAGRAADPSHWAEVVDRHHVTLWNTVPAQLQMLQSYLESEPGADISGLRLALLSGDWIPVDLPDRVRARHPRLRMVSLGGATEAAIWSIWHPIGDVPPHWRSIPYGTPLENQTFHVLNDALEDCPDHVTGGLYIGGTGLAEGYLGDAGRTAERFVLHPRTGERLYRTGDLGRYLPDGAIEFLGREDNQVKVRGHRVELGDVEAAMRSHPAVADAVVLAVGERDARRLAGFAELAAGAGPAEPSFAHVAGVATAMADEVEAKIGGEDFAALMRAVDEVAILSIAARLRADGLFATDADRCDLAGIAEAVGVSARQSKLLRRWMAALVDAGAIHLDPGTGTYSGLVAATDEDVRELWRRIEELNERVGYGAATLEYIRMCSSRLDELLDGRLDVRELLFPQGEVGAAHAVYRENLVGHSVHQIMIATIRAIASGHPHGGLRLLEVGGGVAGTSTELIPALAEFEPDYLFTDISEFFLGEAREKFADYPWVRYGRFDINVDARDQGVLPNTADVVLCANVLHNSRNAGEVLARLREVLAPGGWLVFLEPTRQHNYALLVSMEFEFFSELTEFTDLRKDTGQAFFTRSQWLSLLDGAGARDSLCLPPAGHVLATPGQGVFMARFGTDRVRLTGDELREHLESQVPAHMVPARLELLDTIPRTANGKVDRAVLTAWADAPGSDDSGPVEEPADDLERRIAALWAEMLGVDRVDRGADFYSLGGDSLLLSRMVGRLREREPEAASLEWQELLRQMLRDPTVRGLAAYLRSSGDAAPVERSGRSSLMRLAGPARGGENTATWVLVHAGSGTLQPYQPLLPHLRAACPGRLVGVQVEDYDRYLTLPPEVVVARLAADYTTELLGTGNRFRIIGYCLGGLLATEIARGLTESGAVVDGLTVISSYQPPAVHDELMVEYVFALAMGTDLAAAGLLADVGVFSAAVRSILDRTPDHVPDGALAGLTGRFADVGTCFQAVGRRSQEDRLSALHRASGAGGAYNPGDCSLTDFTRLHSVFRQSMLAVSRHRPEPYLGPITLLRNSDSSTLLPGTRADVGEFWRRICVGDLTVHDIPGDHFGCVSAAHAAGLGALLTGAEL</sequence>
<feature type="domain" description="Carrier" evidence="9">
    <location>
        <begin position="1414"/>
        <end position="1495"/>
    </location>
</feature>
<comment type="cofactor">
    <cofactor evidence="1">
        <name>pantetheine 4'-phosphate</name>
        <dbReference type="ChEBI" id="CHEBI:47942"/>
    </cofactor>
</comment>
<dbReference type="PANTHER" id="PTHR45527">
    <property type="entry name" value="NONRIBOSOMAL PEPTIDE SYNTHETASE"/>
    <property type="match status" value="1"/>
</dbReference>
<evidence type="ECO:0000256" key="6">
    <source>
        <dbReference type="ARBA" id="ARBA00022553"/>
    </source>
</evidence>
<dbReference type="SUPFAM" id="SSF53335">
    <property type="entry name" value="S-adenosyl-L-methionine-dependent methyltransferases"/>
    <property type="match status" value="1"/>
</dbReference>
<dbReference type="CDD" id="cd12114">
    <property type="entry name" value="A_NRPS_TlmIV_like"/>
    <property type="match status" value="1"/>
</dbReference>
<evidence type="ECO:0000313" key="11">
    <source>
        <dbReference type="Proteomes" id="UP000199691"/>
    </source>
</evidence>
<dbReference type="InterPro" id="IPR001242">
    <property type="entry name" value="Condensation_dom"/>
</dbReference>
<dbReference type="Pfam" id="PF00668">
    <property type="entry name" value="Condensation"/>
    <property type="match status" value="1"/>
</dbReference>
<comment type="similarity">
    <text evidence="3">Belongs to the ATP-dependent AMP-binding enzyme family. MbtB subfamily.</text>
</comment>
<gene>
    <name evidence="10" type="ORF">SAMN05421507_11532</name>
</gene>
<dbReference type="Gene3D" id="1.10.10.1830">
    <property type="entry name" value="Non-ribosomal peptide synthase, adenylation domain"/>
    <property type="match status" value="1"/>
</dbReference>
<dbReference type="InterPro" id="IPR029063">
    <property type="entry name" value="SAM-dependent_MTases_sf"/>
</dbReference>
<dbReference type="STRING" id="641025.SAMN05421507_11532"/>
<dbReference type="PANTHER" id="PTHR45527:SF10">
    <property type="entry name" value="PYOCHELIN SYNTHASE PCHF"/>
    <property type="match status" value="1"/>
</dbReference>
<dbReference type="InterPro" id="IPR001031">
    <property type="entry name" value="Thioesterase"/>
</dbReference>
<dbReference type="SUPFAM" id="SSF56801">
    <property type="entry name" value="Acetyl-CoA synthetase-like"/>
    <property type="match status" value="1"/>
</dbReference>
<dbReference type="GO" id="GO:0043041">
    <property type="term" value="P:amino acid activation for nonribosomal peptide biosynthetic process"/>
    <property type="evidence" value="ECO:0007669"/>
    <property type="project" value="TreeGrafter"/>
</dbReference>
<dbReference type="CDD" id="cd19535">
    <property type="entry name" value="Cyc_NRPS"/>
    <property type="match status" value="1"/>
</dbReference>
<dbReference type="Pfam" id="PF00550">
    <property type="entry name" value="PP-binding"/>
    <property type="match status" value="1"/>
</dbReference>
<dbReference type="InterPro" id="IPR009081">
    <property type="entry name" value="PP-bd_ACP"/>
</dbReference>
<dbReference type="InterPro" id="IPR010071">
    <property type="entry name" value="AA_adenyl_dom"/>
</dbReference>
<dbReference type="InterPro" id="IPR013217">
    <property type="entry name" value="Methyltransf_12"/>
</dbReference>
<dbReference type="FunFam" id="3.30.559.10:FF:000023">
    <property type="entry name" value="Non-ribosomal peptide synthetase"/>
    <property type="match status" value="1"/>
</dbReference>
<dbReference type="Gene3D" id="3.30.559.10">
    <property type="entry name" value="Chloramphenicol acetyltransferase-like domain"/>
    <property type="match status" value="1"/>
</dbReference>
<accession>A0A1H0VP43</accession>
<evidence type="ECO:0000313" key="10">
    <source>
        <dbReference type="EMBL" id="SDP80133.1"/>
    </source>
</evidence>
<dbReference type="GO" id="GO:0000036">
    <property type="term" value="F:acyl carrier activity"/>
    <property type="evidence" value="ECO:0007669"/>
    <property type="project" value="TreeGrafter"/>
</dbReference>
<dbReference type="EMBL" id="FNIX01000015">
    <property type="protein sequence ID" value="SDP80133.1"/>
    <property type="molecule type" value="Genomic_DNA"/>
</dbReference>
<dbReference type="SUPFAM" id="SSF52777">
    <property type="entry name" value="CoA-dependent acyltransferases"/>
    <property type="match status" value="2"/>
</dbReference>
<dbReference type="PROSITE" id="PS00455">
    <property type="entry name" value="AMP_BINDING"/>
    <property type="match status" value="1"/>
</dbReference>
<evidence type="ECO:0000256" key="4">
    <source>
        <dbReference type="ARBA" id="ARBA00016743"/>
    </source>
</evidence>
<dbReference type="Gene3D" id="3.30.559.30">
    <property type="entry name" value="Nonribosomal peptide synthetase, condensation domain"/>
    <property type="match status" value="1"/>
</dbReference>
<comment type="pathway">
    <text evidence="2">Siderophore biosynthesis; mycobactin biosynthesis.</text>
</comment>
<dbReference type="Gene3D" id="1.10.1200.10">
    <property type="entry name" value="ACP-like"/>
    <property type="match status" value="1"/>
</dbReference>
<dbReference type="Gene3D" id="3.40.50.1820">
    <property type="entry name" value="alpha/beta hydrolase"/>
    <property type="match status" value="1"/>
</dbReference>
<dbReference type="InterPro" id="IPR044894">
    <property type="entry name" value="TubC_N_sf"/>
</dbReference>
<keyword evidence="6" id="KW-0597">Phosphoprotein</keyword>
<dbReference type="GO" id="GO:0031177">
    <property type="term" value="F:phosphopantetheine binding"/>
    <property type="evidence" value="ECO:0007669"/>
    <property type="project" value="TreeGrafter"/>
</dbReference>
<dbReference type="NCBIfam" id="TIGR01733">
    <property type="entry name" value="AA-adenyl-dom"/>
    <property type="match status" value="1"/>
</dbReference>